<sequence length="61" mass="6777">MIILRTFSKIYGLAALRVGYALASEEIIHNMNKIRGPFNVNKLAQAAAIAALEDEDFQKNI</sequence>
<dbReference type="EMBL" id="CP048617">
    <property type="protein sequence ID" value="QIB28085.1"/>
    <property type="molecule type" value="Genomic_DNA"/>
</dbReference>
<dbReference type="InterPro" id="IPR004839">
    <property type="entry name" value="Aminotransferase_I/II_large"/>
</dbReference>
<keyword evidence="2 5" id="KW-0808">Transferase</keyword>
<dbReference type="InterPro" id="IPR050106">
    <property type="entry name" value="HistidinolP_aminotransfase"/>
</dbReference>
<reference evidence="5 6" key="1">
    <citation type="submission" date="2020-02" db="EMBL/GenBank/DDBJ databases">
        <title>Thermophilic hydrogen producing bacteria, Caloranaerobacter azorensis.</title>
        <authorList>
            <person name="Baek K."/>
        </authorList>
    </citation>
    <scope>NUCLEOTIDE SEQUENCE [LARGE SCALE GENOMIC DNA]</scope>
    <source>
        <strain evidence="5 6">T3-1</strain>
    </source>
</reference>
<proteinExistence type="predicted"/>
<evidence type="ECO:0000256" key="2">
    <source>
        <dbReference type="ARBA" id="ARBA00022679"/>
    </source>
</evidence>
<protein>
    <submittedName>
        <fullName evidence="5">Aminotransferase class I/II-fold pyridoxal phosphate-dependent enzyme</fullName>
    </submittedName>
</protein>
<organism evidence="5 6">
    <name type="scientific">Caloranaerobacter azorensis</name>
    <dbReference type="NCBI Taxonomy" id="116090"/>
    <lineage>
        <taxon>Bacteria</taxon>
        <taxon>Bacillati</taxon>
        <taxon>Bacillota</taxon>
        <taxon>Tissierellia</taxon>
        <taxon>Tissierellales</taxon>
        <taxon>Thermohalobacteraceae</taxon>
        <taxon>Caloranaerobacter</taxon>
    </lineage>
</organism>
<dbReference type="InterPro" id="IPR015424">
    <property type="entry name" value="PyrdxlP-dep_Trfase"/>
</dbReference>
<keyword evidence="1 5" id="KW-0032">Aminotransferase</keyword>
<dbReference type="KEGG" id="cazo:G3A45_13000"/>
<dbReference type="InterPro" id="IPR015421">
    <property type="entry name" value="PyrdxlP-dep_Trfase_major"/>
</dbReference>
<feature type="domain" description="Aminotransferase class I/classII large" evidence="4">
    <location>
        <begin position="2"/>
        <end position="58"/>
    </location>
</feature>
<dbReference type="GO" id="GO:0008483">
    <property type="term" value="F:transaminase activity"/>
    <property type="evidence" value="ECO:0007669"/>
    <property type="project" value="UniProtKB-KW"/>
</dbReference>
<dbReference type="PANTHER" id="PTHR43643:SF3">
    <property type="entry name" value="HISTIDINOL-PHOSPHATE AMINOTRANSFERASE"/>
    <property type="match status" value="1"/>
</dbReference>
<name>A0A6P1YIL1_9FIRM</name>
<dbReference type="Gene3D" id="3.40.640.10">
    <property type="entry name" value="Type I PLP-dependent aspartate aminotransferase-like (Major domain)"/>
    <property type="match status" value="1"/>
</dbReference>
<dbReference type="PANTHER" id="PTHR43643">
    <property type="entry name" value="HISTIDINOL-PHOSPHATE AMINOTRANSFERASE 2"/>
    <property type="match status" value="1"/>
</dbReference>
<dbReference type="SUPFAM" id="SSF53383">
    <property type="entry name" value="PLP-dependent transferases"/>
    <property type="match status" value="1"/>
</dbReference>
<dbReference type="Proteomes" id="UP000464452">
    <property type="component" value="Chromosome"/>
</dbReference>
<dbReference type="AlphaFoldDB" id="A0A6P1YIL1"/>
<evidence type="ECO:0000259" key="4">
    <source>
        <dbReference type="Pfam" id="PF00155"/>
    </source>
</evidence>
<dbReference type="Pfam" id="PF00155">
    <property type="entry name" value="Aminotran_1_2"/>
    <property type="match status" value="1"/>
</dbReference>
<dbReference type="GO" id="GO:0030170">
    <property type="term" value="F:pyridoxal phosphate binding"/>
    <property type="evidence" value="ECO:0007669"/>
    <property type="project" value="InterPro"/>
</dbReference>
<keyword evidence="3" id="KW-0663">Pyridoxal phosphate</keyword>
<gene>
    <name evidence="5" type="ORF">G3A45_13000</name>
</gene>
<dbReference type="RefSeq" id="WP_163236057.1">
    <property type="nucleotide sequence ID" value="NZ_CP048617.1"/>
</dbReference>
<evidence type="ECO:0000256" key="1">
    <source>
        <dbReference type="ARBA" id="ARBA00022576"/>
    </source>
</evidence>
<evidence type="ECO:0000313" key="6">
    <source>
        <dbReference type="Proteomes" id="UP000464452"/>
    </source>
</evidence>
<accession>A0A6P1YIL1</accession>
<evidence type="ECO:0000256" key="3">
    <source>
        <dbReference type="ARBA" id="ARBA00022898"/>
    </source>
</evidence>
<evidence type="ECO:0000313" key="5">
    <source>
        <dbReference type="EMBL" id="QIB28085.1"/>
    </source>
</evidence>